<dbReference type="Pfam" id="PF00296">
    <property type="entry name" value="Bac_luciferase"/>
    <property type="match status" value="1"/>
</dbReference>
<keyword evidence="3" id="KW-1185">Reference proteome</keyword>
<name>A0ABT1AD41_9PSEU</name>
<dbReference type="InterPro" id="IPR011251">
    <property type="entry name" value="Luciferase-like_dom"/>
</dbReference>
<reference evidence="2" key="1">
    <citation type="submission" date="2021-04" db="EMBL/GenBank/DDBJ databases">
        <title>Pseudonocardia sp. nov., isolated from sandy soil of mangrove forest.</title>
        <authorList>
            <person name="Zan Z."/>
            <person name="Huang R."/>
            <person name="Liu W."/>
        </authorList>
    </citation>
    <scope>NUCLEOTIDE SEQUENCE</scope>
    <source>
        <strain evidence="2">S2-4</strain>
    </source>
</reference>
<dbReference type="RefSeq" id="WP_252446520.1">
    <property type="nucleotide sequence ID" value="NZ_JAGSOV010000101.1"/>
</dbReference>
<evidence type="ECO:0000313" key="2">
    <source>
        <dbReference type="EMBL" id="MCO1660987.1"/>
    </source>
</evidence>
<dbReference type="Gene3D" id="3.20.20.30">
    <property type="entry name" value="Luciferase-like domain"/>
    <property type="match status" value="1"/>
</dbReference>
<sequence length="69" mass="7370">MRFGLLLSAQFPDQPHSAVLDATVATAVAAEETGFDDAWVAEHHIHVPTGCSDTFARSTPGRATAHRPE</sequence>
<dbReference type="EMBL" id="JAGSOV010000101">
    <property type="protein sequence ID" value="MCO1660987.1"/>
    <property type="molecule type" value="Genomic_DNA"/>
</dbReference>
<proteinExistence type="predicted"/>
<protein>
    <submittedName>
        <fullName evidence="2">LLM class flavin-dependent oxidoreductase</fullName>
    </submittedName>
</protein>
<dbReference type="InterPro" id="IPR036661">
    <property type="entry name" value="Luciferase-like_sf"/>
</dbReference>
<comment type="caution">
    <text evidence="2">The sequence shown here is derived from an EMBL/GenBank/DDBJ whole genome shotgun (WGS) entry which is preliminary data.</text>
</comment>
<dbReference type="Proteomes" id="UP001165283">
    <property type="component" value="Unassembled WGS sequence"/>
</dbReference>
<dbReference type="SUPFAM" id="SSF51679">
    <property type="entry name" value="Bacterial luciferase-like"/>
    <property type="match status" value="1"/>
</dbReference>
<evidence type="ECO:0000259" key="1">
    <source>
        <dbReference type="Pfam" id="PF00296"/>
    </source>
</evidence>
<accession>A0ABT1AD41</accession>
<evidence type="ECO:0000313" key="3">
    <source>
        <dbReference type="Proteomes" id="UP001165283"/>
    </source>
</evidence>
<gene>
    <name evidence="2" type="ORF">KDL28_38670</name>
</gene>
<organism evidence="2 3">
    <name type="scientific">Pseudonocardia humida</name>
    <dbReference type="NCBI Taxonomy" id="2800819"/>
    <lineage>
        <taxon>Bacteria</taxon>
        <taxon>Bacillati</taxon>
        <taxon>Actinomycetota</taxon>
        <taxon>Actinomycetes</taxon>
        <taxon>Pseudonocardiales</taxon>
        <taxon>Pseudonocardiaceae</taxon>
        <taxon>Pseudonocardia</taxon>
    </lineage>
</organism>
<feature type="domain" description="Luciferase-like" evidence="1">
    <location>
        <begin position="1"/>
        <end position="54"/>
    </location>
</feature>